<dbReference type="InterPro" id="IPR011042">
    <property type="entry name" value="6-blade_b-propeller_TolB-like"/>
</dbReference>
<evidence type="ECO:0000256" key="1">
    <source>
        <dbReference type="ARBA" id="ARBA00004613"/>
    </source>
</evidence>
<evidence type="ECO:0000256" key="5">
    <source>
        <dbReference type="SAM" id="SignalP"/>
    </source>
</evidence>
<dbReference type="PANTHER" id="PTHR10009:SF10">
    <property type="entry name" value="L-DOPACHROME TAUTOMERASE YELLOW-F-RELATED"/>
    <property type="match status" value="1"/>
</dbReference>
<comment type="subcellular location">
    <subcellularLocation>
        <location evidence="1">Secreted</location>
    </subcellularLocation>
</comment>
<evidence type="ECO:0000313" key="7">
    <source>
        <dbReference type="Proteomes" id="UP001107558"/>
    </source>
</evidence>
<keyword evidence="3" id="KW-0964">Secreted</keyword>
<dbReference type="InterPro" id="IPR017996">
    <property type="entry name" value="MRJP/yellow-related"/>
</dbReference>
<dbReference type="Gene3D" id="2.120.10.30">
    <property type="entry name" value="TolB, C-terminal domain"/>
    <property type="match status" value="1"/>
</dbReference>
<comment type="similarity">
    <text evidence="2">Belongs to the major royal jelly protein family.</text>
</comment>
<evidence type="ECO:0000256" key="3">
    <source>
        <dbReference type="ARBA" id="ARBA00022525"/>
    </source>
</evidence>
<name>A0A9J6C4U0_POLVA</name>
<evidence type="ECO:0008006" key="8">
    <source>
        <dbReference type="Google" id="ProtNLM"/>
    </source>
</evidence>
<dbReference type="AlphaFoldDB" id="A0A9J6C4U0"/>
<dbReference type="PANTHER" id="PTHR10009">
    <property type="entry name" value="PROTEIN YELLOW-RELATED"/>
    <property type="match status" value="1"/>
</dbReference>
<evidence type="ECO:0000256" key="4">
    <source>
        <dbReference type="ARBA" id="ARBA00022729"/>
    </source>
</evidence>
<keyword evidence="7" id="KW-1185">Reference proteome</keyword>
<dbReference type="OrthoDB" id="7776143at2759"/>
<feature type="chain" id="PRO_5039935901" description="Yellow-related salivary protein" evidence="5">
    <location>
        <begin position="20"/>
        <end position="415"/>
    </location>
</feature>
<sequence>MSLTKTSTLVLLLFSLTFSSCTITLKEFVKWKQIEFADLPEKGNLIQKNVVPQGFAVSKDKLFIAVPRRNIGIPSTLNYIKLDGREFYENPKLYSYPNYETNELNPSNEANANKIISVYRPRVDECNRLWFVDSGVINTSGNATVLQAPAIFVIDLATDAIIKRYEIPNHIVRDGLGLASITIDTIDCNENAFAYIPDLLNSQMLIYSLKDNVAYRMQHNFFRMNPFEGEFDIDGLKFSWDDGIFSITLGKRDDSKDGSYRDAYFHPMISFSEFSISTRILRNQTLATRSYHGNDVKLLGNRGKNSQSTMHSYHEKSGIIYFAEINKNAVSCWNTRKPLRPSNVKIIARDDIKLIYPSDLSVVDDDLWVMSNRMIRQIYSTLNADDFNFRIFRQPVKDTLAACNATASRRRKFAN</sequence>
<dbReference type="Pfam" id="PF03022">
    <property type="entry name" value="MRJP"/>
    <property type="match status" value="1"/>
</dbReference>
<dbReference type="SUPFAM" id="SSF63829">
    <property type="entry name" value="Calcium-dependent phosphotriesterase"/>
    <property type="match status" value="1"/>
</dbReference>
<evidence type="ECO:0000313" key="6">
    <source>
        <dbReference type="EMBL" id="KAG5676590.1"/>
    </source>
</evidence>
<dbReference type="EMBL" id="JADBJN010000002">
    <property type="protein sequence ID" value="KAG5676590.1"/>
    <property type="molecule type" value="Genomic_DNA"/>
</dbReference>
<dbReference type="Proteomes" id="UP001107558">
    <property type="component" value="Chromosome 2"/>
</dbReference>
<reference evidence="6" key="1">
    <citation type="submission" date="2021-03" db="EMBL/GenBank/DDBJ databases">
        <title>Chromosome level genome of the anhydrobiotic midge Polypedilum vanderplanki.</title>
        <authorList>
            <person name="Yoshida Y."/>
            <person name="Kikawada T."/>
            <person name="Gusev O."/>
        </authorList>
    </citation>
    <scope>NUCLEOTIDE SEQUENCE</scope>
    <source>
        <strain evidence="6">NIAS01</strain>
        <tissue evidence="6">Whole body or cell culture</tissue>
    </source>
</reference>
<organism evidence="6 7">
    <name type="scientific">Polypedilum vanderplanki</name>
    <name type="common">Sleeping chironomid midge</name>
    <dbReference type="NCBI Taxonomy" id="319348"/>
    <lineage>
        <taxon>Eukaryota</taxon>
        <taxon>Metazoa</taxon>
        <taxon>Ecdysozoa</taxon>
        <taxon>Arthropoda</taxon>
        <taxon>Hexapoda</taxon>
        <taxon>Insecta</taxon>
        <taxon>Pterygota</taxon>
        <taxon>Neoptera</taxon>
        <taxon>Endopterygota</taxon>
        <taxon>Diptera</taxon>
        <taxon>Nematocera</taxon>
        <taxon>Chironomoidea</taxon>
        <taxon>Chironomidae</taxon>
        <taxon>Chironominae</taxon>
        <taxon>Polypedilum</taxon>
        <taxon>Polypedilum</taxon>
    </lineage>
</organism>
<dbReference type="PROSITE" id="PS51257">
    <property type="entry name" value="PROKAR_LIPOPROTEIN"/>
    <property type="match status" value="1"/>
</dbReference>
<feature type="signal peptide" evidence="5">
    <location>
        <begin position="1"/>
        <end position="19"/>
    </location>
</feature>
<accession>A0A9J6C4U0</accession>
<protein>
    <recommendedName>
        <fullName evidence="8">Yellow-related salivary protein</fullName>
    </recommendedName>
</protein>
<dbReference type="GO" id="GO:0005576">
    <property type="term" value="C:extracellular region"/>
    <property type="evidence" value="ECO:0007669"/>
    <property type="project" value="UniProtKB-SubCell"/>
</dbReference>
<comment type="caution">
    <text evidence="6">The sequence shown here is derived from an EMBL/GenBank/DDBJ whole genome shotgun (WGS) entry which is preliminary data.</text>
</comment>
<proteinExistence type="inferred from homology"/>
<keyword evidence="4 5" id="KW-0732">Signal</keyword>
<evidence type="ECO:0000256" key="2">
    <source>
        <dbReference type="ARBA" id="ARBA00009127"/>
    </source>
</evidence>
<gene>
    <name evidence="6" type="ORF">PVAND_006413</name>
</gene>